<dbReference type="HOGENOM" id="CLU_015601_0_0_1"/>
<accession>A0A0C2WUU6</accession>
<sequence length="685" mass="75215">MDQTYRNLLLHLQTSTKSLHKGIPPTLAHYLSTLPLPLPTTLTASAIASPAWTSSNVSSLLLAFRHAVHQKVDSLVAPTEPGPGPSTTGSSSSSVFSLSPGPTWNLRKWAHAICSGARNGQPFVRAAALGGLLLGLEDVKDRLNAGGARWKVEDEVIVAFAEYFEGLDDGWVIPVRDAGQRSDKEEIVYIASYVLTVVSEDKFKVLNLSSIISHSIDIVDSIFQDARFLKSQSNASNDPHSETIGSRLPHIARLTSRAIEVLSDNPTGQKIEILHKRLQETTDIFDRISQNVEEIWAKRELTAASEAEREKVAWVHLKALLFTAVMNLQSVTDSVLYNALPSNPSLASHILEIFSHLSFISTKFGGVVARGEGTFREYQRAFYTALDIVAASPPHGEQLVVRLGEGLGGQMHPERPATANLGGQSEPLSQQVQSIQLAKTAYYLAVVEQLVDQLSIGVLLDSVLPICKNFLDKPQHREVFESSHSVVLALFASLGKQKAGLRKHSQREDVLRFIVPFYASSLIACSADGMLNVTQLRLAFSSLIAGAGANSNPLETESQDIERTALVWYCIECLLSEIQAKYHRERKQDGNSSEEQYERLVLTLVSLIAAIPPSPAVAPLLTRVLHEIKKIVLIEEDVKREKMIKAIYDEVLGNVGDATREVVLKWWFDTFRQDSPTLNSGVVGS</sequence>
<dbReference type="Proteomes" id="UP000054097">
    <property type="component" value="Unassembled WGS sequence"/>
</dbReference>
<feature type="region of interest" description="Disordered" evidence="1">
    <location>
        <begin position="75"/>
        <end position="96"/>
    </location>
</feature>
<dbReference type="EMBL" id="KN824286">
    <property type="protein sequence ID" value="KIM29968.1"/>
    <property type="molecule type" value="Genomic_DNA"/>
</dbReference>
<evidence type="ECO:0000313" key="3">
    <source>
        <dbReference type="Proteomes" id="UP000054097"/>
    </source>
</evidence>
<dbReference type="PANTHER" id="PTHR39214">
    <property type="entry name" value="MICROBODY (PEROXISOME) BIOGENESIS PROTEIN PEROXIN 8 (EUROFUNG)"/>
    <property type="match status" value="1"/>
</dbReference>
<dbReference type="AlphaFoldDB" id="A0A0C2WUU6"/>
<keyword evidence="3" id="KW-1185">Reference proteome</keyword>
<protein>
    <submittedName>
        <fullName evidence="2">Uncharacterized protein</fullName>
    </submittedName>
</protein>
<organism evidence="2 3">
    <name type="scientific">Serendipita vermifera MAFF 305830</name>
    <dbReference type="NCBI Taxonomy" id="933852"/>
    <lineage>
        <taxon>Eukaryota</taxon>
        <taxon>Fungi</taxon>
        <taxon>Dikarya</taxon>
        <taxon>Basidiomycota</taxon>
        <taxon>Agaricomycotina</taxon>
        <taxon>Agaricomycetes</taxon>
        <taxon>Sebacinales</taxon>
        <taxon>Serendipitaceae</taxon>
        <taxon>Serendipita</taxon>
    </lineage>
</organism>
<dbReference type="InterPro" id="IPR055334">
    <property type="entry name" value="PEX8-like"/>
</dbReference>
<name>A0A0C2WUU6_SERVB</name>
<evidence type="ECO:0000313" key="2">
    <source>
        <dbReference type="EMBL" id="KIM29968.1"/>
    </source>
</evidence>
<feature type="compositionally biased region" description="Low complexity" evidence="1">
    <location>
        <begin position="85"/>
        <end position="96"/>
    </location>
</feature>
<evidence type="ECO:0000256" key="1">
    <source>
        <dbReference type="SAM" id="MobiDB-lite"/>
    </source>
</evidence>
<dbReference type="PANTHER" id="PTHR39214:SF1">
    <property type="entry name" value="MICROBODY (PEROXISOME) BIOGENESIS PROTEIN PEROXIN 8 (EUROFUNG)"/>
    <property type="match status" value="1"/>
</dbReference>
<dbReference type="STRING" id="933852.A0A0C2WUU6"/>
<gene>
    <name evidence="2" type="ORF">M408DRAFT_22410</name>
</gene>
<proteinExistence type="predicted"/>
<reference evidence="3" key="2">
    <citation type="submission" date="2015-01" db="EMBL/GenBank/DDBJ databases">
        <title>Evolutionary Origins and Diversification of the Mycorrhizal Mutualists.</title>
        <authorList>
            <consortium name="DOE Joint Genome Institute"/>
            <consortium name="Mycorrhizal Genomics Consortium"/>
            <person name="Kohler A."/>
            <person name="Kuo A."/>
            <person name="Nagy L.G."/>
            <person name="Floudas D."/>
            <person name="Copeland A."/>
            <person name="Barry K.W."/>
            <person name="Cichocki N."/>
            <person name="Veneault-Fourrey C."/>
            <person name="LaButti K."/>
            <person name="Lindquist E.A."/>
            <person name="Lipzen A."/>
            <person name="Lundell T."/>
            <person name="Morin E."/>
            <person name="Murat C."/>
            <person name="Riley R."/>
            <person name="Ohm R."/>
            <person name="Sun H."/>
            <person name="Tunlid A."/>
            <person name="Henrissat B."/>
            <person name="Grigoriev I.V."/>
            <person name="Hibbett D.S."/>
            <person name="Martin F."/>
        </authorList>
    </citation>
    <scope>NUCLEOTIDE SEQUENCE [LARGE SCALE GENOMIC DNA]</scope>
    <source>
        <strain evidence="3">MAFF 305830</strain>
    </source>
</reference>
<reference evidence="2 3" key="1">
    <citation type="submission" date="2014-04" db="EMBL/GenBank/DDBJ databases">
        <authorList>
            <consortium name="DOE Joint Genome Institute"/>
            <person name="Kuo A."/>
            <person name="Zuccaro A."/>
            <person name="Kohler A."/>
            <person name="Nagy L.G."/>
            <person name="Floudas D."/>
            <person name="Copeland A."/>
            <person name="Barry K.W."/>
            <person name="Cichocki N."/>
            <person name="Veneault-Fourrey C."/>
            <person name="LaButti K."/>
            <person name="Lindquist E.A."/>
            <person name="Lipzen A."/>
            <person name="Lundell T."/>
            <person name="Morin E."/>
            <person name="Murat C."/>
            <person name="Sun H."/>
            <person name="Tunlid A."/>
            <person name="Henrissat B."/>
            <person name="Grigoriev I.V."/>
            <person name="Hibbett D.S."/>
            <person name="Martin F."/>
            <person name="Nordberg H.P."/>
            <person name="Cantor M.N."/>
            <person name="Hua S.X."/>
        </authorList>
    </citation>
    <scope>NUCLEOTIDE SEQUENCE [LARGE SCALE GENOMIC DNA]</scope>
    <source>
        <strain evidence="2 3">MAFF 305830</strain>
    </source>
</reference>
<dbReference type="OrthoDB" id="2357318at2759"/>